<organism evidence="1 2">
    <name type="scientific">Artomyces pyxidatus</name>
    <dbReference type="NCBI Taxonomy" id="48021"/>
    <lineage>
        <taxon>Eukaryota</taxon>
        <taxon>Fungi</taxon>
        <taxon>Dikarya</taxon>
        <taxon>Basidiomycota</taxon>
        <taxon>Agaricomycotina</taxon>
        <taxon>Agaricomycetes</taxon>
        <taxon>Russulales</taxon>
        <taxon>Auriscalpiaceae</taxon>
        <taxon>Artomyces</taxon>
    </lineage>
</organism>
<name>A0ACB8SIY2_9AGAM</name>
<sequence length="687" mass="79403">MKPDVVATFRGARPGRVWWRSVYIPLEVKRPENPDPAALQLLRYVRQALREQPDCRFMYGLVFSKVNLTVWHVDRSGSLASTSINVHEDPKKFIHVILGFLIMEPVDIGWDPSMKMCFEDEDGNLSEPMESYLIDQNDRPDTERSAFKTQWVVTMDRMITSEGELETVQFVLCRALSLARGEVIRVRATRVWRAWKMSDMLKPRQQRAIYVYEDTWRDERRGLEGDLYLKLQGHPGQRGVASMYCYGVVRIKTRVDDTLGLIRQSLQHNGRPLDLGSRQRRQGTSFDIMDSEEINSLPMTSGSLPETGAVYEWAHDFFYKEATEHVPRNRIHSRLIMSSTGWRLLEFVSLQELSEGMQDAIAGHRWLYEQGLLHRDISFNNILLTGRPAPNRAILIDLDHAIEYKNYQSIPDDERSVQGTLAFMSFEVITGNQYDFDQDDLDADSDDGDSDFDDHDSPDEGEQLEPTPIGHDFIHDLESFFWVLVWISMSREGPGARRTTWPIGPKANLAVRLMLSQSFEIRDVMSIADRKNAVITYGARLFKDQVIRAFAPYFEGPMATVIQRLHRYLRQAYSRRRKISTAVYDQFDRVLMKVERHSRTKNWNATNPAFMKMASDIEKRREEDVLIWESPDPVRFRELGAKKRRISDRDEDGSVLAEEDDDPDSRASSPSPKKTTGEDMVLKTSQL</sequence>
<evidence type="ECO:0000313" key="1">
    <source>
        <dbReference type="EMBL" id="KAI0056208.1"/>
    </source>
</evidence>
<evidence type="ECO:0000313" key="2">
    <source>
        <dbReference type="Proteomes" id="UP000814140"/>
    </source>
</evidence>
<protein>
    <submittedName>
        <fullName evidence="1">Uncharacterized protein</fullName>
    </submittedName>
</protein>
<dbReference type="EMBL" id="MU277268">
    <property type="protein sequence ID" value="KAI0056208.1"/>
    <property type="molecule type" value="Genomic_DNA"/>
</dbReference>
<comment type="caution">
    <text evidence="1">The sequence shown here is derived from an EMBL/GenBank/DDBJ whole genome shotgun (WGS) entry which is preliminary data.</text>
</comment>
<dbReference type="Proteomes" id="UP000814140">
    <property type="component" value="Unassembled WGS sequence"/>
</dbReference>
<gene>
    <name evidence="1" type="ORF">BV25DRAFT_1832431</name>
</gene>
<reference evidence="1" key="2">
    <citation type="journal article" date="2022" name="New Phytol.">
        <title>Evolutionary transition to the ectomycorrhizal habit in the genomes of a hyperdiverse lineage of mushroom-forming fungi.</title>
        <authorList>
            <person name="Looney B."/>
            <person name="Miyauchi S."/>
            <person name="Morin E."/>
            <person name="Drula E."/>
            <person name="Courty P.E."/>
            <person name="Kohler A."/>
            <person name="Kuo A."/>
            <person name="LaButti K."/>
            <person name="Pangilinan J."/>
            <person name="Lipzen A."/>
            <person name="Riley R."/>
            <person name="Andreopoulos W."/>
            <person name="He G."/>
            <person name="Johnson J."/>
            <person name="Nolan M."/>
            <person name="Tritt A."/>
            <person name="Barry K.W."/>
            <person name="Grigoriev I.V."/>
            <person name="Nagy L.G."/>
            <person name="Hibbett D."/>
            <person name="Henrissat B."/>
            <person name="Matheny P.B."/>
            <person name="Labbe J."/>
            <person name="Martin F.M."/>
        </authorList>
    </citation>
    <scope>NUCLEOTIDE SEQUENCE</scope>
    <source>
        <strain evidence="1">HHB10654</strain>
    </source>
</reference>
<keyword evidence="2" id="KW-1185">Reference proteome</keyword>
<accession>A0ACB8SIY2</accession>
<proteinExistence type="predicted"/>
<reference evidence="1" key="1">
    <citation type="submission" date="2021-03" db="EMBL/GenBank/DDBJ databases">
        <authorList>
            <consortium name="DOE Joint Genome Institute"/>
            <person name="Ahrendt S."/>
            <person name="Looney B.P."/>
            <person name="Miyauchi S."/>
            <person name="Morin E."/>
            <person name="Drula E."/>
            <person name="Courty P.E."/>
            <person name="Chicoki N."/>
            <person name="Fauchery L."/>
            <person name="Kohler A."/>
            <person name="Kuo A."/>
            <person name="Labutti K."/>
            <person name="Pangilinan J."/>
            <person name="Lipzen A."/>
            <person name="Riley R."/>
            <person name="Andreopoulos W."/>
            <person name="He G."/>
            <person name="Johnson J."/>
            <person name="Barry K.W."/>
            <person name="Grigoriev I.V."/>
            <person name="Nagy L."/>
            <person name="Hibbett D."/>
            <person name="Henrissat B."/>
            <person name="Matheny P.B."/>
            <person name="Labbe J."/>
            <person name="Martin F."/>
        </authorList>
    </citation>
    <scope>NUCLEOTIDE SEQUENCE</scope>
    <source>
        <strain evidence="1">HHB10654</strain>
    </source>
</reference>